<reference evidence="1 2" key="1">
    <citation type="submission" date="2020-03" db="EMBL/GenBank/DDBJ databases">
        <title>Draft Genome Sequence of Cudoniella acicularis.</title>
        <authorList>
            <person name="Buettner E."/>
            <person name="Kellner H."/>
        </authorList>
    </citation>
    <scope>NUCLEOTIDE SEQUENCE [LARGE SCALE GENOMIC DNA]</scope>
    <source>
        <strain evidence="1 2">DSM 108380</strain>
    </source>
</reference>
<evidence type="ECO:0000313" key="1">
    <source>
        <dbReference type="EMBL" id="KAF4627307.1"/>
    </source>
</evidence>
<dbReference type="Gene3D" id="1.25.40.20">
    <property type="entry name" value="Ankyrin repeat-containing domain"/>
    <property type="match status" value="1"/>
</dbReference>
<organism evidence="1 2">
    <name type="scientific">Cudoniella acicularis</name>
    <dbReference type="NCBI Taxonomy" id="354080"/>
    <lineage>
        <taxon>Eukaryota</taxon>
        <taxon>Fungi</taxon>
        <taxon>Dikarya</taxon>
        <taxon>Ascomycota</taxon>
        <taxon>Pezizomycotina</taxon>
        <taxon>Leotiomycetes</taxon>
        <taxon>Helotiales</taxon>
        <taxon>Tricladiaceae</taxon>
        <taxon>Cudoniella</taxon>
    </lineage>
</organism>
<protein>
    <recommendedName>
        <fullName evidence="3">Ankyrin repeat protein</fullName>
    </recommendedName>
</protein>
<dbReference type="SUPFAM" id="SSF48403">
    <property type="entry name" value="Ankyrin repeat"/>
    <property type="match status" value="1"/>
</dbReference>
<name>A0A8H4RFL7_9HELO</name>
<gene>
    <name evidence="1" type="ORF">G7Y89_g10847</name>
</gene>
<evidence type="ECO:0008006" key="3">
    <source>
        <dbReference type="Google" id="ProtNLM"/>
    </source>
</evidence>
<dbReference type="OrthoDB" id="5428966at2759"/>
<accession>A0A8H4RFL7</accession>
<comment type="caution">
    <text evidence="1">The sequence shown here is derived from an EMBL/GenBank/DDBJ whole genome shotgun (WGS) entry which is preliminary data.</text>
</comment>
<dbReference type="AlphaFoldDB" id="A0A8H4RFL7"/>
<dbReference type="Proteomes" id="UP000566819">
    <property type="component" value="Unassembled WGS sequence"/>
</dbReference>
<dbReference type="InterPro" id="IPR036770">
    <property type="entry name" value="Ankyrin_rpt-contain_sf"/>
</dbReference>
<evidence type="ECO:0000313" key="2">
    <source>
        <dbReference type="Proteomes" id="UP000566819"/>
    </source>
</evidence>
<dbReference type="EMBL" id="JAAMPI010000990">
    <property type="protein sequence ID" value="KAF4627307.1"/>
    <property type="molecule type" value="Genomic_DNA"/>
</dbReference>
<keyword evidence="2" id="KW-1185">Reference proteome</keyword>
<sequence length="192" mass="22448">MTKLKAYEEISKKFLTYLAYNDFSTGPCVSAAEFEQRLLDYPFLEYASNNWFIHNKHLEIQRSVAHLFNHIWVKFDSPKYLSWFQAFCDKTLTMKREWNTYKITNPSIIYYPSLWGLQALLDHGANVNAEGGYYGSSLQVAYRNGFMAHQRHEKILLTLLDAGADMYIVREKYRSVLEAAKANEHNKVVEIL</sequence>
<proteinExistence type="predicted"/>